<keyword evidence="3" id="KW-1185">Reference proteome</keyword>
<protein>
    <submittedName>
        <fullName evidence="2">Uncharacterized protein</fullName>
    </submittedName>
</protein>
<gene>
    <name evidence="2" type="ORF">HJG63_009572</name>
</gene>
<evidence type="ECO:0000256" key="1">
    <source>
        <dbReference type="SAM" id="MobiDB-lite"/>
    </source>
</evidence>
<evidence type="ECO:0000313" key="2">
    <source>
        <dbReference type="EMBL" id="KAF6401472.1"/>
    </source>
</evidence>
<evidence type="ECO:0000313" key="3">
    <source>
        <dbReference type="Proteomes" id="UP000593571"/>
    </source>
</evidence>
<accession>A0A7J8BS37</accession>
<comment type="caution">
    <text evidence="2">The sequence shown here is derived from an EMBL/GenBank/DDBJ whole genome shotgun (WGS) entry which is preliminary data.</text>
</comment>
<reference evidence="2 3" key="1">
    <citation type="journal article" date="2020" name="Nature">
        <title>Six reference-quality genomes reveal evolution of bat adaptations.</title>
        <authorList>
            <person name="Jebb D."/>
            <person name="Huang Z."/>
            <person name="Pippel M."/>
            <person name="Hughes G.M."/>
            <person name="Lavrichenko K."/>
            <person name="Devanna P."/>
            <person name="Winkler S."/>
            <person name="Jermiin L.S."/>
            <person name="Skirmuntt E.C."/>
            <person name="Katzourakis A."/>
            <person name="Burkitt-Gray L."/>
            <person name="Ray D.A."/>
            <person name="Sullivan K.A.M."/>
            <person name="Roscito J.G."/>
            <person name="Kirilenko B.M."/>
            <person name="Davalos L.M."/>
            <person name="Corthals A.P."/>
            <person name="Power M.L."/>
            <person name="Jones G."/>
            <person name="Ransome R.D."/>
            <person name="Dechmann D.K.N."/>
            <person name="Locatelli A.G."/>
            <person name="Puechmaille S.J."/>
            <person name="Fedrigo O."/>
            <person name="Jarvis E.D."/>
            <person name="Hiller M."/>
            <person name="Vernes S.C."/>
            <person name="Myers E.W."/>
            <person name="Teeling E.C."/>
        </authorList>
    </citation>
    <scope>NUCLEOTIDE SEQUENCE [LARGE SCALE GENOMIC DNA]</scope>
    <source>
        <strain evidence="2">MRouAeg1</strain>
        <tissue evidence="2">Muscle</tissue>
    </source>
</reference>
<name>A0A7J8BS37_ROUAE</name>
<dbReference type="Proteomes" id="UP000593571">
    <property type="component" value="Unassembled WGS sequence"/>
</dbReference>
<proteinExistence type="predicted"/>
<organism evidence="2 3">
    <name type="scientific">Rousettus aegyptiacus</name>
    <name type="common">Egyptian fruit bat</name>
    <name type="synonym">Pteropus aegyptiacus</name>
    <dbReference type="NCBI Taxonomy" id="9407"/>
    <lineage>
        <taxon>Eukaryota</taxon>
        <taxon>Metazoa</taxon>
        <taxon>Chordata</taxon>
        <taxon>Craniata</taxon>
        <taxon>Vertebrata</taxon>
        <taxon>Euteleostomi</taxon>
        <taxon>Mammalia</taxon>
        <taxon>Eutheria</taxon>
        <taxon>Laurasiatheria</taxon>
        <taxon>Chiroptera</taxon>
        <taxon>Yinpterochiroptera</taxon>
        <taxon>Pteropodoidea</taxon>
        <taxon>Pteropodidae</taxon>
        <taxon>Rousettinae</taxon>
        <taxon>Rousettus</taxon>
    </lineage>
</organism>
<sequence length="166" mass="18453">MQTCFHSNPQSHISFQLPVDGHSDQLMHSRNSSMMGGQAGQGKAFQDGRDFRRLKGRSQLRGDRKAVEQGPMMGKACSGHRAFARAVPLPVWSPLVLWMASSTTFRSGLKCLLLREGDHGRPVFPLTIPRLFPCSNCPNLSLFLALPYSSRSLFPSGVLASRWQRL</sequence>
<dbReference type="AlphaFoldDB" id="A0A7J8BS37"/>
<feature type="region of interest" description="Disordered" evidence="1">
    <location>
        <begin position="22"/>
        <end position="44"/>
    </location>
</feature>
<dbReference type="EMBL" id="JACASE010000016">
    <property type="protein sequence ID" value="KAF6401472.1"/>
    <property type="molecule type" value="Genomic_DNA"/>
</dbReference>